<reference evidence="10" key="1">
    <citation type="submission" date="2022-03" db="EMBL/GenBank/DDBJ databases">
        <authorList>
            <person name="Martin C."/>
        </authorList>
    </citation>
    <scope>NUCLEOTIDE SEQUENCE</scope>
</reference>
<dbReference type="Gene3D" id="2.40.10.10">
    <property type="entry name" value="Trypsin-like serine proteases"/>
    <property type="match status" value="1"/>
</dbReference>
<dbReference type="InterPro" id="IPR001314">
    <property type="entry name" value="Peptidase_S1A"/>
</dbReference>
<gene>
    <name evidence="10" type="ORF">OFUS_LOCUS22137</name>
</gene>
<proteinExistence type="predicted"/>
<dbReference type="GO" id="GO:0004252">
    <property type="term" value="F:serine-type endopeptidase activity"/>
    <property type="evidence" value="ECO:0007669"/>
    <property type="project" value="InterPro"/>
</dbReference>
<feature type="domain" description="ShKT" evidence="9">
    <location>
        <begin position="67"/>
        <end position="100"/>
    </location>
</feature>
<keyword evidence="11" id="KW-1185">Reference proteome</keyword>
<evidence type="ECO:0000256" key="1">
    <source>
        <dbReference type="ARBA" id="ARBA00022670"/>
    </source>
</evidence>
<comment type="caution">
    <text evidence="10">The sequence shown here is derived from an EMBL/GenBank/DDBJ whole genome shotgun (WGS) entry which is preliminary data.</text>
</comment>
<dbReference type="SMART" id="SM00020">
    <property type="entry name" value="Tryp_SPc"/>
    <property type="match status" value="1"/>
</dbReference>
<sequence>MIALYAAVAVAALFQCSSAQFCQDATPNCQFWRMQGLCQRDPYVQQNCRQSCGGCGGGGGGGGIGGCSDQHQYCRGWAQQGLCNSNQFVQQNCRAACGACGGGGPGPIGGGNCRDQDQNCQGWSRMGLCNSNQFVQQNCKAACGACGGGTGGGPGPIGGGGNGQCGIAGYSADEASSFIIGGREARQNAWPWQVSLWFQGRHGCGGSIINSKWILTAAHCVQGKPAFGYVIKVGLHNQMMRSSTTKDHRVSRIIVHPGWQRSMGPTVNDNDIALMELSSPIDLSNSGAAVVCLPSSSDQFSGQCTATGWGETMGTGNKQVLQEVNVPVYGDQQCKSFWGSQISSRQICMGTNSQTACFGDSGGPLVCRQGNSYKLAGVTSWGTKPCGGKPAIYTKVTAYLSWINQYVR</sequence>
<dbReference type="PROSITE" id="PS00134">
    <property type="entry name" value="TRYPSIN_HIS"/>
    <property type="match status" value="1"/>
</dbReference>
<dbReference type="PANTHER" id="PTHR24253">
    <property type="entry name" value="TRANSMEMBRANE PROTEASE SERINE"/>
    <property type="match status" value="1"/>
</dbReference>
<keyword evidence="7" id="KW-0732">Signal</keyword>
<dbReference type="Pfam" id="PF00089">
    <property type="entry name" value="Trypsin"/>
    <property type="match status" value="1"/>
</dbReference>
<dbReference type="EMBL" id="CAIIXF020000010">
    <property type="protein sequence ID" value="CAH1797935.1"/>
    <property type="molecule type" value="Genomic_DNA"/>
</dbReference>
<dbReference type="GO" id="GO:0006508">
    <property type="term" value="P:proteolysis"/>
    <property type="evidence" value="ECO:0007669"/>
    <property type="project" value="UniProtKB-KW"/>
</dbReference>
<dbReference type="FunFam" id="2.40.10.10:FF:000003">
    <property type="entry name" value="Transmembrane serine protease 3"/>
    <property type="match status" value="1"/>
</dbReference>
<dbReference type="AlphaFoldDB" id="A0A8S4PV80"/>
<dbReference type="PRINTS" id="PR00722">
    <property type="entry name" value="CHYMOTRYPSIN"/>
</dbReference>
<accession>A0A8S4PV80</accession>
<dbReference type="SUPFAM" id="SSF50494">
    <property type="entry name" value="Trypsin-like serine proteases"/>
    <property type="match status" value="1"/>
</dbReference>
<dbReference type="InterPro" id="IPR003582">
    <property type="entry name" value="ShKT_dom"/>
</dbReference>
<dbReference type="OrthoDB" id="10004439at2759"/>
<comment type="caution">
    <text evidence="5">Lacks conserved residue(s) required for the propagation of feature annotation.</text>
</comment>
<dbReference type="InterPro" id="IPR009003">
    <property type="entry name" value="Peptidase_S1_PA"/>
</dbReference>
<evidence type="ECO:0000313" key="10">
    <source>
        <dbReference type="EMBL" id="CAH1797935.1"/>
    </source>
</evidence>
<dbReference type="SMART" id="SM00254">
    <property type="entry name" value="ShKT"/>
    <property type="match status" value="3"/>
</dbReference>
<dbReference type="CDD" id="cd00190">
    <property type="entry name" value="Tryp_SPc"/>
    <property type="match status" value="1"/>
</dbReference>
<dbReference type="PROSITE" id="PS00135">
    <property type="entry name" value="TRYPSIN_SER"/>
    <property type="match status" value="1"/>
</dbReference>
<evidence type="ECO:0000256" key="4">
    <source>
        <dbReference type="ARBA" id="ARBA00023157"/>
    </source>
</evidence>
<keyword evidence="3 6" id="KW-0720">Serine protease</keyword>
<evidence type="ECO:0000259" key="9">
    <source>
        <dbReference type="PROSITE" id="PS51670"/>
    </source>
</evidence>
<dbReference type="InterPro" id="IPR001254">
    <property type="entry name" value="Trypsin_dom"/>
</dbReference>
<dbReference type="PROSITE" id="PS51670">
    <property type="entry name" value="SHKT"/>
    <property type="match status" value="3"/>
</dbReference>
<dbReference type="Gene3D" id="1.10.10.1940">
    <property type="match status" value="1"/>
</dbReference>
<dbReference type="Proteomes" id="UP000749559">
    <property type="component" value="Unassembled WGS sequence"/>
</dbReference>
<feature type="domain" description="ShKT" evidence="9">
    <location>
        <begin position="22"/>
        <end position="55"/>
    </location>
</feature>
<evidence type="ECO:0000256" key="6">
    <source>
        <dbReference type="RuleBase" id="RU363034"/>
    </source>
</evidence>
<feature type="domain" description="Peptidase S1" evidence="8">
    <location>
        <begin position="179"/>
        <end position="408"/>
    </location>
</feature>
<evidence type="ECO:0000256" key="7">
    <source>
        <dbReference type="SAM" id="SignalP"/>
    </source>
</evidence>
<organism evidence="10 11">
    <name type="scientific">Owenia fusiformis</name>
    <name type="common">Polychaete worm</name>
    <dbReference type="NCBI Taxonomy" id="6347"/>
    <lineage>
        <taxon>Eukaryota</taxon>
        <taxon>Metazoa</taxon>
        <taxon>Spiralia</taxon>
        <taxon>Lophotrochozoa</taxon>
        <taxon>Annelida</taxon>
        <taxon>Polychaeta</taxon>
        <taxon>Sedentaria</taxon>
        <taxon>Canalipalpata</taxon>
        <taxon>Sabellida</taxon>
        <taxon>Oweniida</taxon>
        <taxon>Oweniidae</taxon>
        <taxon>Owenia</taxon>
    </lineage>
</organism>
<evidence type="ECO:0000256" key="2">
    <source>
        <dbReference type="ARBA" id="ARBA00022801"/>
    </source>
</evidence>
<dbReference type="PANTHER" id="PTHR24253:SF183">
    <property type="entry name" value="PEPTIDASE S1 DOMAIN-CONTAINING PROTEIN"/>
    <property type="match status" value="1"/>
</dbReference>
<keyword evidence="2 6" id="KW-0378">Hydrolase</keyword>
<feature type="chain" id="PRO_5035799009" evidence="7">
    <location>
        <begin position="20"/>
        <end position="408"/>
    </location>
</feature>
<feature type="domain" description="ShKT" evidence="9">
    <location>
        <begin position="113"/>
        <end position="146"/>
    </location>
</feature>
<dbReference type="InterPro" id="IPR018114">
    <property type="entry name" value="TRYPSIN_HIS"/>
</dbReference>
<dbReference type="PROSITE" id="PS50240">
    <property type="entry name" value="TRYPSIN_DOM"/>
    <property type="match status" value="1"/>
</dbReference>
<evidence type="ECO:0000259" key="8">
    <source>
        <dbReference type="PROSITE" id="PS50240"/>
    </source>
</evidence>
<keyword evidence="4" id="KW-1015">Disulfide bond</keyword>
<evidence type="ECO:0000256" key="5">
    <source>
        <dbReference type="PROSITE-ProRule" id="PRU01005"/>
    </source>
</evidence>
<keyword evidence="1 6" id="KW-0645">Protease</keyword>
<dbReference type="InterPro" id="IPR033116">
    <property type="entry name" value="TRYPSIN_SER"/>
</dbReference>
<dbReference type="InterPro" id="IPR043504">
    <property type="entry name" value="Peptidase_S1_PA_chymotrypsin"/>
</dbReference>
<feature type="signal peptide" evidence="7">
    <location>
        <begin position="1"/>
        <end position="19"/>
    </location>
</feature>
<dbReference type="Pfam" id="PF01549">
    <property type="entry name" value="ShK"/>
    <property type="match status" value="3"/>
</dbReference>
<name>A0A8S4PV80_OWEFU</name>
<evidence type="ECO:0000256" key="3">
    <source>
        <dbReference type="ARBA" id="ARBA00022825"/>
    </source>
</evidence>
<protein>
    <submittedName>
        <fullName evidence="10">Uncharacterized protein</fullName>
    </submittedName>
</protein>
<evidence type="ECO:0000313" key="11">
    <source>
        <dbReference type="Proteomes" id="UP000749559"/>
    </source>
</evidence>